<accession>A0AAV9EMT0</accession>
<evidence type="ECO:0000313" key="1">
    <source>
        <dbReference type="EMBL" id="KAK1314386.1"/>
    </source>
</evidence>
<evidence type="ECO:0000313" key="2">
    <source>
        <dbReference type="Proteomes" id="UP001180020"/>
    </source>
</evidence>
<comment type="caution">
    <text evidence="1">The sequence shown here is derived from an EMBL/GenBank/DDBJ whole genome shotgun (WGS) entry which is preliminary data.</text>
</comment>
<reference evidence="1" key="2">
    <citation type="submission" date="2023-06" db="EMBL/GenBank/DDBJ databases">
        <authorList>
            <person name="Ma L."/>
            <person name="Liu K.-W."/>
            <person name="Li Z."/>
            <person name="Hsiao Y.-Y."/>
            <person name="Qi Y."/>
            <person name="Fu T."/>
            <person name="Tang G."/>
            <person name="Zhang D."/>
            <person name="Sun W.-H."/>
            <person name="Liu D.-K."/>
            <person name="Li Y."/>
            <person name="Chen G.-Z."/>
            <person name="Liu X.-D."/>
            <person name="Liao X.-Y."/>
            <person name="Jiang Y.-T."/>
            <person name="Yu X."/>
            <person name="Hao Y."/>
            <person name="Huang J."/>
            <person name="Zhao X.-W."/>
            <person name="Ke S."/>
            <person name="Chen Y.-Y."/>
            <person name="Wu W.-L."/>
            <person name="Hsu J.-L."/>
            <person name="Lin Y.-F."/>
            <person name="Huang M.-D."/>
            <person name="Li C.-Y."/>
            <person name="Huang L."/>
            <person name="Wang Z.-W."/>
            <person name="Zhao X."/>
            <person name="Zhong W.-Y."/>
            <person name="Peng D.-H."/>
            <person name="Ahmad S."/>
            <person name="Lan S."/>
            <person name="Zhang J.-S."/>
            <person name="Tsai W.-C."/>
            <person name="Van De Peer Y."/>
            <person name="Liu Z.-J."/>
        </authorList>
    </citation>
    <scope>NUCLEOTIDE SEQUENCE</scope>
    <source>
        <strain evidence="1">CP</strain>
        <tissue evidence="1">Leaves</tissue>
    </source>
</reference>
<dbReference type="AlphaFoldDB" id="A0AAV9EMT0"/>
<gene>
    <name evidence="1" type="ORF">QJS10_CPA06g02152</name>
</gene>
<name>A0AAV9EMT0_ACOCL</name>
<dbReference type="EMBL" id="JAUJYO010000006">
    <property type="protein sequence ID" value="KAK1314386.1"/>
    <property type="molecule type" value="Genomic_DNA"/>
</dbReference>
<reference evidence="1" key="1">
    <citation type="journal article" date="2023" name="Nat. Commun.">
        <title>Diploid and tetraploid genomes of Acorus and the evolution of monocots.</title>
        <authorList>
            <person name="Ma L."/>
            <person name="Liu K.W."/>
            <person name="Li Z."/>
            <person name="Hsiao Y.Y."/>
            <person name="Qi Y."/>
            <person name="Fu T."/>
            <person name="Tang G.D."/>
            <person name="Zhang D."/>
            <person name="Sun W.H."/>
            <person name="Liu D.K."/>
            <person name="Li Y."/>
            <person name="Chen G.Z."/>
            <person name="Liu X.D."/>
            <person name="Liao X.Y."/>
            <person name="Jiang Y.T."/>
            <person name="Yu X."/>
            <person name="Hao Y."/>
            <person name="Huang J."/>
            <person name="Zhao X.W."/>
            <person name="Ke S."/>
            <person name="Chen Y.Y."/>
            <person name="Wu W.L."/>
            <person name="Hsu J.L."/>
            <person name="Lin Y.F."/>
            <person name="Huang M.D."/>
            <person name="Li C.Y."/>
            <person name="Huang L."/>
            <person name="Wang Z.W."/>
            <person name="Zhao X."/>
            <person name="Zhong W.Y."/>
            <person name="Peng D.H."/>
            <person name="Ahmad S."/>
            <person name="Lan S."/>
            <person name="Zhang J.S."/>
            <person name="Tsai W.C."/>
            <person name="Van de Peer Y."/>
            <person name="Liu Z.J."/>
        </authorList>
    </citation>
    <scope>NUCLEOTIDE SEQUENCE</scope>
    <source>
        <strain evidence="1">CP</strain>
    </source>
</reference>
<proteinExistence type="predicted"/>
<organism evidence="1 2">
    <name type="scientific">Acorus calamus</name>
    <name type="common">Sweet flag</name>
    <dbReference type="NCBI Taxonomy" id="4465"/>
    <lineage>
        <taxon>Eukaryota</taxon>
        <taxon>Viridiplantae</taxon>
        <taxon>Streptophyta</taxon>
        <taxon>Embryophyta</taxon>
        <taxon>Tracheophyta</taxon>
        <taxon>Spermatophyta</taxon>
        <taxon>Magnoliopsida</taxon>
        <taxon>Liliopsida</taxon>
        <taxon>Acoraceae</taxon>
        <taxon>Acorus</taxon>
    </lineage>
</organism>
<keyword evidence="2" id="KW-1185">Reference proteome</keyword>
<dbReference type="Proteomes" id="UP001180020">
    <property type="component" value="Unassembled WGS sequence"/>
</dbReference>
<sequence>MSVFYVWAKRYMKRVHIPSCSPVKLILVDDIERETKSSLGQPNKKGLLLAHQVVMWDVKPLHQKIQLGTV</sequence>
<protein>
    <submittedName>
        <fullName evidence="1">Uncharacterized protein</fullName>
    </submittedName>
</protein>